<dbReference type="PROSITE" id="PS50005">
    <property type="entry name" value="TPR"/>
    <property type="match status" value="2"/>
</dbReference>
<dbReference type="PANTHER" id="PTHR44998">
    <property type="match status" value="1"/>
</dbReference>
<accession>A0A1H6STM4</accession>
<evidence type="ECO:0000256" key="2">
    <source>
        <dbReference type="ARBA" id="ARBA00005386"/>
    </source>
</evidence>
<feature type="domain" description="O-GlcNAc transferase C-terminal" evidence="9">
    <location>
        <begin position="275"/>
        <end position="507"/>
    </location>
</feature>
<dbReference type="SMART" id="SM00028">
    <property type="entry name" value="TPR"/>
    <property type="match status" value="4"/>
</dbReference>
<dbReference type="STRING" id="64971.SAMN05421831_10785"/>
<dbReference type="InterPro" id="IPR029489">
    <property type="entry name" value="OGT/SEC/SPY_C"/>
</dbReference>
<dbReference type="SUPFAM" id="SSF48452">
    <property type="entry name" value="TPR-like"/>
    <property type="match status" value="1"/>
</dbReference>
<evidence type="ECO:0000256" key="7">
    <source>
        <dbReference type="ARBA" id="ARBA00022803"/>
    </source>
</evidence>
<dbReference type="Gene3D" id="3.40.50.2000">
    <property type="entry name" value="Glycogen Phosphorylase B"/>
    <property type="match status" value="1"/>
</dbReference>
<keyword evidence="11" id="KW-1185">Reference proteome</keyword>
<feature type="domain" description="O-GlcNAc transferase C-terminal" evidence="9">
    <location>
        <begin position="514"/>
        <end position="699"/>
    </location>
</feature>
<name>A0A1H6STM4_9GAMM</name>
<evidence type="ECO:0000313" key="11">
    <source>
        <dbReference type="Proteomes" id="UP000242999"/>
    </source>
</evidence>
<protein>
    <recommendedName>
        <fullName evidence="3">protein O-GlcNAc transferase</fullName>
        <ecNumber evidence="3">2.4.1.255</ecNumber>
    </recommendedName>
</protein>
<keyword evidence="4" id="KW-0328">Glycosyltransferase</keyword>
<dbReference type="Pfam" id="PF13432">
    <property type="entry name" value="TPR_16"/>
    <property type="match status" value="2"/>
</dbReference>
<evidence type="ECO:0000256" key="8">
    <source>
        <dbReference type="PROSITE-ProRule" id="PRU00339"/>
    </source>
</evidence>
<comment type="similarity">
    <text evidence="2">Belongs to the glycosyltransferase 41 family. O-GlcNAc transferase subfamily.</text>
</comment>
<organism evidence="10 11">
    <name type="scientific">Allopseudospirillum japonicum</name>
    <dbReference type="NCBI Taxonomy" id="64971"/>
    <lineage>
        <taxon>Bacteria</taxon>
        <taxon>Pseudomonadati</taxon>
        <taxon>Pseudomonadota</taxon>
        <taxon>Gammaproteobacteria</taxon>
        <taxon>Oceanospirillales</taxon>
        <taxon>Oceanospirillaceae</taxon>
        <taxon>Allopseudospirillum</taxon>
    </lineage>
</organism>
<evidence type="ECO:0000256" key="5">
    <source>
        <dbReference type="ARBA" id="ARBA00022679"/>
    </source>
</evidence>
<dbReference type="GO" id="GO:0006493">
    <property type="term" value="P:protein O-linked glycosylation"/>
    <property type="evidence" value="ECO:0007669"/>
    <property type="project" value="TreeGrafter"/>
</dbReference>
<dbReference type="Proteomes" id="UP000242999">
    <property type="component" value="Unassembled WGS sequence"/>
</dbReference>
<dbReference type="GO" id="GO:0097363">
    <property type="term" value="F:protein O-acetylglucosaminyltransferase activity"/>
    <property type="evidence" value="ECO:0007669"/>
    <property type="project" value="UniProtKB-EC"/>
</dbReference>
<dbReference type="RefSeq" id="WP_093309810.1">
    <property type="nucleotide sequence ID" value="NZ_FNYH01000007.1"/>
</dbReference>
<sequence length="714" mass="81455">MAKKKAPKKTRHPLPNQQGLRLLPQICKEAEQALAAKDFIICTQKVQQAKRIAPKHKQVLLLEGRLYTETQDYAAGIKAYQTLLTLDDKNPRVYNNLAHLLNRNQAPEAAIECYYQALALDKTYRLAYKNALHVLRKLKRTEEIGRLLGQGLAALPDDIDLLKEYAKYLRDTQGVGASLDVFRRLLELRPDDAQIWNSLGVALDRNQQTEEAARAFQKAAELQPEYGLAHRNAGNTLAALSKREQAAAHYRLAIQYEPEYRRNYSNLLYQLQHLCAWDEIAELSVRVDQITQQALQEEDWSSIESPFSNITHCDDLALNQQVAQVKARLTKKAVAQYAPFDFSHRSFNTNQRLKIGYLSCDYHAHATAHLIASLFKNHDHQAFEIIGYSYGRADHSEYRQRIVAGCDDFVDLRPLNDRQAAERIYQDEVDILVDLKGFTKGSRLEICAQRPAPVQVTWLGFPGTSGADFFDYVITDRIVTPPEYQAYFNETFAYMPHTYQVNDQEQAITEPRPTRTDLGLPEDGFIFASFNQNYKIQPHILHIWLEILKVCPHSYLWLLRSNAVAEANILTYAERQGVAERLIFADRAAKPDHLARLGCADLVLDTELVNGHTTTSDALWAGVPVLAIEGQHFASRVSASLLQAMHLPELIVPDRQTYQTRAIALAQDPQGELAQLRQRLAEQRLSAPLFNTLLFAQDLERLYRQMWHTWCEKS</sequence>
<feature type="repeat" description="TPR" evidence="8">
    <location>
        <begin position="57"/>
        <end position="90"/>
    </location>
</feature>
<dbReference type="Pfam" id="PF13844">
    <property type="entry name" value="Glyco_transf_41"/>
    <property type="match status" value="2"/>
</dbReference>
<feature type="repeat" description="TPR" evidence="8">
    <location>
        <begin position="193"/>
        <end position="226"/>
    </location>
</feature>
<evidence type="ECO:0000259" key="9">
    <source>
        <dbReference type="Pfam" id="PF13844"/>
    </source>
</evidence>
<keyword evidence="7 8" id="KW-0802">TPR repeat</keyword>
<dbReference type="PANTHER" id="PTHR44998:SF1">
    <property type="entry name" value="UDP-N-ACETYLGLUCOSAMINE--PEPTIDE N-ACETYLGLUCOSAMINYLTRANSFERASE 110 KDA SUBUNIT"/>
    <property type="match status" value="1"/>
</dbReference>
<keyword evidence="6" id="KW-0677">Repeat</keyword>
<evidence type="ECO:0000256" key="4">
    <source>
        <dbReference type="ARBA" id="ARBA00022676"/>
    </source>
</evidence>
<keyword evidence="5 10" id="KW-0808">Transferase</keyword>
<dbReference type="EC" id="2.4.1.255" evidence="3"/>
<evidence type="ECO:0000256" key="6">
    <source>
        <dbReference type="ARBA" id="ARBA00022737"/>
    </source>
</evidence>
<dbReference type="EMBL" id="FNYH01000007">
    <property type="protein sequence ID" value="SEI68117.1"/>
    <property type="molecule type" value="Genomic_DNA"/>
</dbReference>
<reference evidence="11" key="1">
    <citation type="submission" date="2016-10" db="EMBL/GenBank/DDBJ databases">
        <authorList>
            <person name="Varghese N."/>
            <person name="Submissions S."/>
        </authorList>
    </citation>
    <scope>NUCLEOTIDE SEQUENCE [LARGE SCALE GENOMIC DNA]</scope>
    <source>
        <strain evidence="11">DSM 7165</strain>
    </source>
</reference>
<evidence type="ECO:0000313" key="10">
    <source>
        <dbReference type="EMBL" id="SEI68117.1"/>
    </source>
</evidence>
<dbReference type="InterPro" id="IPR019734">
    <property type="entry name" value="TPR_rpt"/>
</dbReference>
<dbReference type="InterPro" id="IPR011990">
    <property type="entry name" value="TPR-like_helical_dom_sf"/>
</dbReference>
<comment type="pathway">
    <text evidence="1">Protein modification; protein glycosylation.</text>
</comment>
<gene>
    <name evidence="10" type="ORF">SAMN05421831_10785</name>
</gene>
<evidence type="ECO:0000256" key="3">
    <source>
        <dbReference type="ARBA" id="ARBA00011970"/>
    </source>
</evidence>
<proteinExistence type="inferred from homology"/>
<dbReference type="Gene3D" id="1.25.40.10">
    <property type="entry name" value="Tetratricopeptide repeat domain"/>
    <property type="match status" value="3"/>
</dbReference>
<dbReference type="Gene3D" id="3.40.50.11380">
    <property type="match status" value="1"/>
</dbReference>
<evidence type="ECO:0000256" key="1">
    <source>
        <dbReference type="ARBA" id="ARBA00004922"/>
    </source>
</evidence>
<dbReference type="AlphaFoldDB" id="A0A1H6STM4"/>
<dbReference type="OrthoDB" id="255821at2"/>